<sequence length="116" mass="13054">MQRSSQPFLPYLLKIEKICLSLSVSNAWPERGESAVKRLKSRLRSSLNNDMLASLMHVSINGPELHTSQCDNLITETVKEWLTQSRRKIVGGKEGNAVKSVNVAVQSEIEENENFL</sequence>
<gene>
    <name evidence="1" type="ORF">PMEA_00011246</name>
</gene>
<evidence type="ECO:0000313" key="1">
    <source>
        <dbReference type="EMBL" id="CAH3123705.1"/>
    </source>
</evidence>
<proteinExistence type="predicted"/>
<evidence type="ECO:0008006" key="3">
    <source>
        <dbReference type="Google" id="ProtNLM"/>
    </source>
</evidence>
<comment type="caution">
    <text evidence="1">The sequence shown here is derived from an EMBL/GenBank/DDBJ whole genome shotgun (WGS) entry which is preliminary data.</text>
</comment>
<organism evidence="1 2">
    <name type="scientific">Pocillopora meandrina</name>
    <dbReference type="NCBI Taxonomy" id="46732"/>
    <lineage>
        <taxon>Eukaryota</taxon>
        <taxon>Metazoa</taxon>
        <taxon>Cnidaria</taxon>
        <taxon>Anthozoa</taxon>
        <taxon>Hexacorallia</taxon>
        <taxon>Scleractinia</taxon>
        <taxon>Astrocoeniina</taxon>
        <taxon>Pocilloporidae</taxon>
        <taxon>Pocillopora</taxon>
    </lineage>
</organism>
<dbReference type="PANTHER" id="PTHR46880:SF5">
    <property type="entry name" value="DUF4371 DOMAIN-CONTAINING PROTEIN"/>
    <property type="match status" value="1"/>
</dbReference>
<name>A0AAU9WRX9_9CNID</name>
<reference evidence="1 2" key="1">
    <citation type="submission" date="2022-05" db="EMBL/GenBank/DDBJ databases">
        <authorList>
            <consortium name="Genoscope - CEA"/>
            <person name="William W."/>
        </authorList>
    </citation>
    <scope>NUCLEOTIDE SEQUENCE [LARGE SCALE GENOMIC DNA]</scope>
</reference>
<dbReference type="EMBL" id="CALNXJ010000020">
    <property type="protein sequence ID" value="CAH3123705.1"/>
    <property type="molecule type" value="Genomic_DNA"/>
</dbReference>
<accession>A0AAU9WRX9</accession>
<dbReference type="PANTHER" id="PTHR46880">
    <property type="entry name" value="RAS-ASSOCIATING DOMAIN-CONTAINING PROTEIN"/>
    <property type="match status" value="1"/>
</dbReference>
<keyword evidence="2" id="KW-1185">Reference proteome</keyword>
<protein>
    <recommendedName>
        <fullName evidence="3">HAT C-terminal dimerisation domain-containing protein</fullName>
    </recommendedName>
</protein>
<evidence type="ECO:0000313" key="2">
    <source>
        <dbReference type="Proteomes" id="UP001159428"/>
    </source>
</evidence>
<dbReference type="Proteomes" id="UP001159428">
    <property type="component" value="Unassembled WGS sequence"/>
</dbReference>
<dbReference type="AlphaFoldDB" id="A0AAU9WRX9"/>